<dbReference type="EMBL" id="JBFASG010000030">
    <property type="protein sequence ID" value="MEV4926187.1"/>
    <property type="molecule type" value="Genomic_DNA"/>
</dbReference>
<proteinExistence type="inferred from homology"/>
<keyword evidence="2" id="KW-0732">Signal</keyword>
<comment type="similarity">
    <text evidence="1 7">Belongs to the peptidase S11 family.</text>
</comment>
<comment type="caution">
    <text evidence="10">The sequence shown here is derived from an EMBL/GenBank/DDBJ whole genome shotgun (WGS) entry which is preliminary data.</text>
</comment>
<keyword evidence="10" id="KW-0645">Protease</keyword>
<dbReference type="Pfam" id="PF00768">
    <property type="entry name" value="Peptidase_S11"/>
    <property type="match status" value="1"/>
</dbReference>
<feature type="region of interest" description="Disordered" evidence="8">
    <location>
        <begin position="1"/>
        <end position="137"/>
    </location>
</feature>
<organism evidence="10 11">
    <name type="scientific">Streptomyces roseoverticillatus</name>
    <dbReference type="NCBI Taxonomy" id="66429"/>
    <lineage>
        <taxon>Bacteria</taxon>
        <taxon>Bacillati</taxon>
        <taxon>Actinomycetota</taxon>
        <taxon>Actinomycetes</taxon>
        <taxon>Kitasatosporales</taxon>
        <taxon>Streptomycetaceae</taxon>
        <taxon>Streptomyces</taxon>
    </lineage>
</organism>
<feature type="compositionally biased region" description="Basic and acidic residues" evidence="8">
    <location>
        <begin position="114"/>
        <end position="127"/>
    </location>
</feature>
<evidence type="ECO:0000256" key="5">
    <source>
        <dbReference type="ARBA" id="ARBA00022984"/>
    </source>
</evidence>
<evidence type="ECO:0000256" key="6">
    <source>
        <dbReference type="ARBA" id="ARBA00023316"/>
    </source>
</evidence>
<reference evidence="10 11" key="1">
    <citation type="submission" date="2024-06" db="EMBL/GenBank/DDBJ databases">
        <title>The Natural Products Discovery Center: Release of the First 8490 Sequenced Strains for Exploring Actinobacteria Biosynthetic Diversity.</title>
        <authorList>
            <person name="Kalkreuter E."/>
            <person name="Kautsar S.A."/>
            <person name="Yang D."/>
            <person name="Bader C.D."/>
            <person name="Teijaro C.N."/>
            <person name="Fluegel L."/>
            <person name="Davis C.M."/>
            <person name="Simpson J.R."/>
            <person name="Lauterbach L."/>
            <person name="Steele A.D."/>
            <person name="Gui C."/>
            <person name="Meng S."/>
            <person name="Li G."/>
            <person name="Viehrig K."/>
            <person name="Ye F."/>
            <person name="Su P."/>
            <person name="Kiefer A.F."/>
            <person name="Nichols A."/>
            <person name="Cepeda A.J."/>
            <person name="Yan W."/>
            <person name="Fan B."/>
            <person name="Jiang Y."/>
            <person name="Adhikari A."/>
            <person name="Zheng C.-J."/>
            <person name="Schuster L."/>
            <person name="Cowan T.M."/>
            <person name="Smanski M.J."/>
            <person name="Chevrette M.G."/>
            <person name="De Carvalho L.P.S."/>
            <person name="Shen B."/>
        </authorList>
    </citation>
    <scope>NUCLEOTIDE SEQUENCE [LARGE SCALE GENOMIC DNA]</scope>
    <source>
        <strain evidence="10 11">NPDC053791</strain>
    </source>
</reference>
<keyword evidence="3" id="KW-0378">Hydrolase</keyword>
<keyword evidence="5" id="KW-0573">Peptidoglycan synthesis</keyword>
<evidence type="ECO:0000256" key="3">
    <source>
        <dbReference type="ARBA" id="ARBA00022801"/>
    </source>
</evidence>
<evidence type="ECO:0000259" key="9">
    <source>
        <dbReference type="Pfam" id="PF00768"/>
    </source>
</evidence>
<keyword evidence="10" id="KW-0121">Carboxypeptidase</keyword>
<dbReference type="InterPro" id="IPR001967">
    <property type="entry name" value="Peptidase_S11_N"/>
</dbReference>
<feature type="compositionally biased region" description="Low complexity" evidence="8">
    <location>
        <begin position="100"/>
        <end position="113"/>
    </location>
</feature>
<feature type="compositionally biased region" description="Low complexity" evidence="8">
    <location>
        <begin position="128"/>
        <end position="137"/>
    </location>
</feature>
<evidence type="ECO:0000256" key="7">
    <source>
        <dbReference type="RuleBase" id="RU004016"/>
    </source>
</evidence>
<accession>A0ABV3J0L3</accession>
<dbReference type="PANTHER" id="PTHR21581:SF33">
    <property type="entry name" value="D-ALANYL-D-ALANINE CARBOXYPEPTIDASE DACB"/>
    <property type="match status" value="1"/>
</dbReference>
<evidence type="ECO:0000256" key="4">
    <source>
        <dbReference type="ARBA" id="ARBA00022960"/>
    </source>
</evidence>
<gene>
    <name evidence="10" type="ORF">AB0L03_25745</name>
</gene>
<sequence length="567" mass="58964">MAGESPGMTERKKEPAGTAQPSPEASEPTGIPERPGGLPDRSPETPEQPAKAPESAREAGKQPAAAAERPAGAPAQPPTAPGRPAEAPARPEETRKPSVETPEQPAQAPAQPEEAPKQRAENPERPADAPAQPSADAPAPLDLLAQLTNRPAPPPTAARTVARRLKIWSPLVLLLAVLLGTVQLLRPLPDPEFVVTGSPYTFTGDAFAMPWPGEGQAAAEVVGVGSLGTYGERKPVPTASVAKVMTAYVILKDHPLKAGEEGDRIAIDATAAKEAGAEEESRVDVSEGQSYTQFQMLQMLLIPSGNNIARQLARWDAGSEDAFVKKMKEAAAELGMDDTTYTDPSGLDASTVSTAVDQVKLAREVMKNDVLRKIVKMPNADIPGLPGRIYNNNDDLLVSNPGGLGIKTGSSGPAGGALMWAAKRTIDGKEQLIVGATMAQRQAGSNDANAHLKVAKDRSYKMIKAVQDALVPTTVVRKGDVVGHVDDGLGGRTPVVATRDLRAVGWGGLKAKLELTDGGKLIPHAARAGTEVGALTVGTGPGRAQVPVALQKDMAAPGAGAKLTRLG</sequence>
<dbReference type="SUPFAM" id="SSF56601">
    <property type="entry name" value="beta-lactamase/transpeptidase-like"/>
    <property type="match status" value="1"/>
</dbReference>
<keyword evidence="4" id="KW-0133">Cell shape</keyword>
<dbReference type="InterPro" id="IPR012338">
    <property type="entry name" value="Beta-lactam/transpept-like"/>
</dbReference>
<dbReference type="PRINTS" id="PR00725">
    <property type="entry name" value="DADACBPTASE1"/>
</dbReference>
<evidence type="ECO:0000256" key="2">
    <source>
        <dbReference type="ARBA" id="ARBA00022729"/>
    </source>
</evidence>
<feature type="compositionally biased region" description="Low complexity" evidence="8">
    <location>
        <begin position="61"/>
        <end position="74"/>
    </location>
</feature>
<evidence type="ECO:0000256" key="8">
    <source>
        <dbReference type="SAM" id="MobiDB-lite"/>
    </source>
</evidence>
<evidence type="ECO:0000256" key="1">
    <source>
        <dbReference type="ARBA" id="ARBA00007164"/>
    </source>
</evidence>
<dbReference type="PANTHER" id="PTHR21581">
    <property type="entry name" value="D-ALANYL-D-ALANINE CARBOXYPEPTIDASE"/>
    <property type="match status" value="1"/>
</dbReference>
<evidence type="ECO:0000313" key="11">
    <source>
        <dbReference type="Proteomes" id="UP001552479"/>
    </source>
</evidence>
<keyword evidence="11" id="KW-1185">Reference proteome</keyword>
<feature type="domain" description="Peptidase S11 D-alanyl-D-alanine carboxypeptidase A N-terminal" evidence="9">
    <location>
        <begin position="234"/>
        <end position="424"/>
    </location>
</feature>
<name>A0ABV3J0L3_9ACTN</name>
<protein>
    <submittedName>
        <fullName evidence="10">D-alanyl-D-alanine carboxypeptidase</fullName>
    </submittedName>
</protein>
<keyword evidence="6" id="KW-0961">Cell wall biogenesis/degradation</keyword>
<dbReference type="InterPro" id="IPR018044">
    <property type="entry name" value="Peptidase_S11"/>
</dbReference>
<dbReference type="Proteomes" id="UP001552479">
    <property type="component" value="Unassembled WGS sequence"/>
</dbReference>
<dbReference type="RefSeq" id="WP_366089660.1">
    <property type="nucleotide sequence ID" value="NZ_JBFASG010000030.1"/>
</dbReference>
<dbReference type="Gene3D" id="3.40.710.10">
    <property type="entry name" value="DD-peptidase/beta-lactamase superfamily"/>
    <property type="match status" value="1"/>
</dbReference>
<dbReference type="GO" id="GO:0004180">
    <property type="term" value="F:carboxypeptidase activity"/>
    <property type="evidence" value="ECO:0007669"/>
    <property type="project" value="UniProtKB-KW"/>
</dbReference>
<evidence type="ECO:0000313" key="10">
    <source>
        <dbReference type="EMBL" id="MEV4926187.1"/>
    </source>
</evidence>
<feature type="compositionally biased region" description="Basic and acidic residues" evidence="8">
    <location>
        <begin position="89"/>
        <end position="98"/>
    </location>
</feature>